<evidence type="ECO:0000256" key="4">
    <source>
        <dbReference type="ARBA" id="ARBA00022679"/>
    </source>
</evidence>
<feature type="domain" description="PAS" evidence="13">
    <location>
        <begin position="498"/>
        <end position="549"/>
    </location>
</feature>
<dbReference type="InterPro" id="IPR001610">
    <property type="entry name" value="PAC"/>
</dbReference>
<dbReference type="Pfam" id="PF08448">
    <property type="entry name" value="PAS_4"/>
    <property type="match status" value="1"/>
</dbReference>
<dbReference type="SUPFAM" id="SSF52540">
    <property type="entry name" value="P-loop containing nucleoside triphosphate hydrolases"/>
    <property type="match status" value="1"/>
</dbReference>
<evidence type="ECO:0000256" key="7">
    <source>
        <dbReference type="ARBA" id="ARBA00022840"/>
    </source>
</evidence>
<evidence type="ECO:0000313" key="17">
    <source>
        <dbReference type="Proteomes" id="UP000702964"/>
    </source>
</evidence>
<dbReference type="InterPro" id="IPR004358">
    <property type="entry name" value="Sig_transdc_His_kin-like_C"/>
</dbReference>
<accession>A0A8J4WAX4</accession>
<dbReference type="Pfam" id="PF12730">
    <property type="entry name" value="ABC2_membrane_4"/>
    <property type="match status" value="1"/>
</dbReference>
<feature type="domain" description="PAC" evidence="14">
    <location>
        <begin position="445"/>
        <end position="497"/>
    </location>
</feature>
<dbReference type="Pfam" id="PF00989">
    <property type="entry name" value="PAS"/>
    <property type="match status" value="1"/>
</dbReference>
<dbReference type="SUPFAM" id="SSF55874">
    <property type="entry name" value="ATPase domain of HSP90 chaperone/DNA topoisomerase II/histidine kinase"/>
    <property type="match status" value="1"/>
</dbReference>
<keyword evidence="10" id="KW-0472">Membrane</keyword>
<keyword evidence="10" id="KW-1133">Transmembrane helix</keyword>
<evidence type="ECO:0000256" key="2">
    <source>
        <dbReference type="ARBA" id="ARBA00012438"/>
    </source>
</evidence>
<gene>
    <name evidence="16" type="ORF">G195_001967</name>
</gene>
<evidence type="ECO:0000256" key="10">
    <source>
        <dbReference type="SAM" id="Phobius"/>
    </source>
</evidence>
<dbReference type="InterPro" id="IPR000014">
    <property type="entry name" value="PAS"/>
</dbReference>
<feature type="domain" description="PAS" evidence="13">
    <location>
        <begin position="378"/>
        <end position="433"/>
    </location>
</feature>
<dbReference type="SMART" id="SM00387">
    <property type="entry name" value="HATPase_c"/>
    <property type="match status" value="1"/>
</dbReference>
<keyword evidence="5" id="KW-0547">Nucleotide-binding</keyword>
<dbReference type="CDD" id="cd21809">
    <property type="entry name" value="ABC-2_lan_permease-like"/>
    <property type="match status" value="1"/>
</dbReference>
<feature type="transmembrane region" description="Helical" evidence="10">
    <location>
        <begin position="244"/>
        <end position="269"/>
    </location>
</feature>
<protein>
    <recommendedName>
        <fullName evidence="2">histidine kinase</fullName>
        <ecNumber evidence="2">2.7.13.3</ecNumber>
    </recommendedName>
</protein>
<dbReference type="InterPro" id="IPR001789">
    <property type="entry name" value="Sig_transdc_resp-reg_receiver"/>
</dbReference>
<dbReference type="CDD" id="cd00130">
    <property type="entry name" value="PAS"/>
    <property type="match status" value="3"/>
</dbReference>
<feature type="domain" description="Histidine kinase" evidence="11">
    <location>
        <begin position="766"/>
        <end position="988"/>
    </location>
</feature>
<feature type="domain" description="ABC transporter" evidence="15">
    <location>
        <begin position="7"/>
        <end position="184"/>
    </location>
</feature>
<dbReference type="InterPro" id="IPR036097">
    <property type="entry name" value="HisK_dim/P_sf"/>
</dbReference>
<name>A0A8J4WAX4_9STRA</name>
<dbReference type="InterPro" id="IPR017871">
    <property type="entry name" value="ABC_transporter-like_CS"/>
</dbReference>
<dbReference type="FunFam" id="1.10.287.130:FF:000002">
    <property type="entry name" value="Two-component osmosensing histidine kinase"/>
    <property type="match status" value="1"/>
</dbReference>
<dbReference type="FunFam" id="3.30.565.10:FF:000010">
    <property type="entry name" value="Sensor histidine kinase RcsC"/>
    <property type="match status" value="1"/>
</dbReference>
<dbReference type="InterPro" id="IPR003439">
    <property type="entry name" value="ABC_transporter-like_ATP-bd"/>
</dbReference>
<dbReference type="InterPro" id="IPR013767">
    <property type="entry name" value="PAS_fold"/>
</dbReference>
<dbReference type="NCBIfam" id="TIGR00229">
    <property type="entry name" value="sensory_box"/>
    <property type="match status" value="3"/>
</dbReference>
<dbReference type="PROSITE" id="PS50110">
    <property type="entry name" value="RESPONSE_REGULATORY"/>
    <property type="match status" value="1"/>
</dbReference>
<dbReference type="CDD" id="cd00082">
    <property type="entry name" value="HisKA"/>
    <property type="match status" value="1"/>
</dbReference>
<dbReference type="PROSITE" id="PS00211">
    <property type="entry name" value="ABC_TRANSPORTER_1"/>
    <property type="match status" value="1"/>
</dbReference>
<keyword evidence="10" id="KW-0812">Transmembrane</keyword>
<evidence type="ECO:0000259" key="14">
    <source>
        <dbReference type="PROSITE" id="PS50113"/>
    </source>
</evidence>
<dbReference type="InterPro" id="IPR003594">
    <property type="entry name" value="HATPase_dom"/>
</dbReference>
<dbReference type="Proteomes" id="UP000702964">
    <property type="component" value="Unassembled WGS sequence"/>
</dbReference>
<dbReference type="AlphaFoldDB" id="A0A8J4WAX4"/>
<dbReference type="GO" id="GO:0016887">
    <property type="term" value="F:ATP hydrolysis activity"/>
    <property type="evidence" value="ECO:0007669"/>
    <property type="project" value="InterPro"/>
</dbReference>
<dbReference type="GO" id="GO:0005524">
    <property type="term" value="F:ATP binding"/>
    <property type="evidence" value="ECO:0007669"/>
    <property type="project" value="UniProtKB-KW"/>
</dbReference>
<dbReference type="Gene3D" id="3.40.50.300">
    <property type="entry name" value="P-loop containing nucleotide triphosphate hydrolases"/>
    <property type="match status" value="1"/>
</dbReference>
<dbReference type="SMART" id="SM00388">
    <property type="entry name" value="HisKA"/>
    <property type="match status" value="1"/>
</dbReference>
<dbReference type="InterPro" id="IPR005467">
    <property type="entry name" value="His_kinase_dom"/>
</dbReference>
<dbReference type="Pfam" id="PF00072">
    <property type="entry name" value="Response_reg"/>
    <property type="match status" value="1"/>
</dbReference>
<comment type="caution">
    <text evidence="16">The sequence shown here is derived from an EMBL/GenBank/DDBJ whole genome shotgun (WGS) entry which is preliminary data.</text>
</comment>
<comment type="catalytic activity">
    <reaction evidence="1">
        <text>ATP + protein L-histidine = ADP + protein N-phospho-L-histidine.</text>
        <dbReference type="EC" id="2.7.13.3"/>
    </reaction>
</comment>
<dbReference type="CDD" id="cd17546">
    <property type="entry name" value="REC_hyHK_CKI1_RcsC-like"/>
    <property type="match status" value="1"/>
</dbReference>
<keyword evidence="6" id="KW-0418">Kinase</keyword>
<dbReference type="SUPFAM" id="SSF47384">
    <property type="entry name" value="Homodimeric domain of signal transducing histidine kinase"/>
    <property type="match status" value="1"/>
</dbReference>
<dbReference type="InterPro" id="IPR013656">
    <property type="entry name" value="PAS_4"/>
</dbReference>
<dbReference type="PROSITE" id="PS50893">
    <property type="entry name" value="ABC_TRANSPORTER_2"/>
    <property type="match status" value="1"/>
</dbReference>
<organism evidence="16 17">
    <name type="scientific">Phytophthora kernoviae 00238/432</name>
    <dbReference type="NCBI Taxonomy" id="1284355"/>
    <lineage>
        <taxon>Eukaryota</taxon>
        <taxon>Sar</taxon>
        <taxon>Stramenopiles</taxon>
        <taxon>Oomycota</taxon>
        <taxon>Peronosporomycetes</taxon>
        <taxon>Peronosporales</taxon>
        <taxon>Peronosporaceae</taxon>
        <taxon>Phytophthora</taxon>
    </lineage>
</organism>
<evidence type="ECO:0000256" key="9">
    <source>
        <dbReference type="PROSITE-ProRule" id="PRU00169"/>
    </source>
</evidence>
<dbReference type="CDD" id="cd16922">
    <property type="entry name" value="HATPase_EvgS-ArcB-TorS-like"/>
    <property type="match status" value="1"/>
</dbReference>
<dbReference type="Pfam" id="PF02518">
    <property type="entry name" value="HATPase_c"/>
    <property type="match status" value="1"/>
</dbReference>
<dbReference type="Pfam" id="PF08447">
    <property type="entry name" value="PAS_3"/>
    <property type="match status" value="1"/>
</dbReference>
<dbReference type="PRINTS" id="PR00344">
    <property type="entry name" value="BCTRLSENSOR"/>
</dbReference>
<feature type="transmembrane region" description="Helical" evidence="10">
    <location>
        <begin position="318"/>
        <end position="343"/>
    </location>
</feature>
<dbReference type="Pfam" id="PF00512">
    <property type="entry name" value="HisKA"/>
    <property type="match status" value="1"/>
</dbReference>
<dbReference type="InterPro" id="IPR035965">
    <property type="entry name" value="PAS-like_dom_sf"/>
</dbReference>
<dbReference type="PROSITE" id="PS50113">
    <property type="entry name" value="PAC"/>
    <property type="match status" value="2"/>
</dbReference>
<dbReference type="SMART" id="SM00086">
    <property type="entry name" value="PAC"/>
    <property type="match status" value="3"/>
</dbReference>
<dbReference type="InterPro" id="IPR011006">
    <property type="entry name" value="CheY-like_superfamily"/>
</dbReference>
<dbReference type="GO" id="GO:0006355">
    <property type="term" value="P:regulation of DNA-templated transcription"/>
    <property type="evidence" value="ECO:0007669"/>
    <property type="project" value="InterPro"/>
</dbReference>
<feature type="domain" description="Response regulatory" evidence="12">
    <location>
        <begin position="1016"/>
        <end position="1133"/>
    </location>
</feature>
<evidence type="ECO:0000256" key="5">
    <source>
        <dbReference type="ARBA" id="ARBA00022741"/>
    </source>
</evidence>
<dbReference type="Gene3D" id="1.10.287.130">
    <property type="match status" value="1"/>
</dbReference>
<reference evidence="16" key="1">
    <citation type="journal article" date="2015" name="Genom Data">
        <title>Draft genome sequences of Phytophthora kernoviae and Phytophthora ramorum lineage EU2 from Scotland.</title>
        <authorList>
            <person name="Sambles C."/>
            <person name="Schlenzig A."/>
            <person name="O'Neill P."/>
            <person name="Grant M."/>
            <person name="Studholme D.J."/>
        </authorList>
    </citation>
    <scope>NUCLEOTIDE SEQUENCE</scope>
    <source>
        <strain evidence="16">00238/432</strain>
    </source>
</reference>
<dbReference type="SUPFAM" id="SSF55785">
    <property type="entry name" value="PYP-like sensor domain (PAS domain)"/>
    <property type="match status" value="3"/>
</dbReference>
<evidence type="ECO:0000256" key="6">
    <source>
        <dbReference type="ARBA" id="ARBA00022777"/>
    </source>
</evidence>
<reference evidence="16" key="2">
    <citation type="submission" date="2020-02" db="EMBL/GenBank/DDBJ databases">
        <authorList>
            <person name="Studholme D.J."/>
        </authorList>
    </citation>
    <scope>NUCLEOTIDE SEQUENCE</scope>
    <source>
        <strain evidence="16">00238/432</strain>
    </source>
</reference>
<dbReference type="InterPro" id="IPR000700">
    <property type="entry name" value="PAS-assoc_C"/>
</dbReference>
<dbReference type="PROSITE" id="PS50112">
    <property type="entry name" value="PAS"/>
    <property type="match status" value="3"/>
</dbReference>
<evidence type="ECO:0000313" key="16">
    <source>
        <dbReference type="EMBL" id="KAF4324665.1"/>
    </source>
</evidence>
<keyword evidence="8" id="KW-0902">Two-component regulatory system</keyword>
<dbReference type="Gene3D" id="3.40.50.2300">
    <property type="match status" value="1"/>
</dbReference>
<evidence type="ECO:0000256" key="8">
    <source>
        <dbReference type="ARBA" id="ARBA00023012"/>
    </source>
</evidence>
<dbReference type="GO" id="GO:0000155">
    <property type="term" value="F:phosphorelay sensor kinase activity"/>
    <property type="evidence" value="ECO:0007669"/>
    <property type="project" value="InterPro"/>
</dbReference>
<dbReference type="SMART" id="SM00091">
    <property type="entry name" value="PAS"/>
    <property type="match status" value="3"/>
</dbReference>
<dbReference type="Pfam" id="PF00005">
    <property type="entry name" value="ABC_tran"/>
    <property type="match status" value="1"/>
</dbReference>
<evidence type="ECO:0000259" key="13">
    <source>
        <dbReference type="PROSITE" id="PS50112"/>
    </source>
</evidence>
<evidence type="ECO:0000256" key="1">
    <source>
        <dbReference type="ARBA" id="ARBA00000085"/>
    </source>
</evidence>
<feature type="modified residue" description="4-aspartylphosphate" evidence="9">
    <location>
        <position position="1065"/>
    </location>
</feature>
<dbReference type="InterPro" id="IPR027417">
    <property type="entry name" value="P-loop_NTPase"/>
</dbReference>
<sequence>MLLGLIKPTKGVIRIFDKDIRKDRMDILRRVGSLVEYPSYYGHLNAVENLETLRRILDVPKSRIAEVLSIVDLTRDAKRSVKGYSLGMKQRLGIASALLGQPDLLILDEPTNGLDPAGIQEIRELIKRMPLEHGITVLVSSHLLSEVEQMASRVGIIREGKMVLQDTIANLHSQTGSSIRLTVSEPEEAMKLAREQGQFGQREGAALTFPYMDNSAIALLVRRLVEQDHAVYRVEEHRQSLEDLFMRVIVVFVPLALMLGATILSSMIANVEHEQGSWKQLLAIPITRPAVYLAKFLLACTIQGMTDPVPWGFLTGKLLLGLFACVPLAALQMFVSLTFGPYYPWAQPMILMTPIEGGGFGAYNVPLGTLLAVVGGKTQEKYQVLADHAQDLITTCSIDGKLLYVSPSVYTLLGYRPEEVTGKSFKDYCYPGDYPDPMELSMIGNGCKMRVLHKKGHYVWMETLAKPVAGDEGESTQIVSISRDITQHKDAERRLRESRQRYKSLFEHNPAAVYSLSLEGKYTAVNRNLVKMLNVPRSKLIGQSFLSNLDPCEVHSGQAYFELVKQGKPQHYESRIVNSSGRKVDVSIINVPIIVDQELVGVYGILSDITERKDYTEQIQELSKQHALILNSVTEGIYGLDADGITRFMNPAAASMFGYEGEEFVGKSSHPIIHHSRADGSYFPKNECPIHMTVMDGKRRTVKEDVFWRKDGTSFLVEYQVTPIIDEGQIRGAVIVFNDVTGDREIVRAKETAELAAQAKSEFLSMVSHEIRTPMNGIVGMTELLIGTDLSEEQREYAEIIRESGDALLNILNDILDFSKLESGKMALAYEPFSLRIMLEQVAELFSPKAEEKQLKIRYRLNPDIPEFMVGDVMRIRQILVNLVSNALKFTDQGSIDVTVDIIRGNRPEASVLDFAVKDTGIGIPEDKLDQLFQSFSQLHPVINRKYGGTGLGLVISKRLVEIMGGSISVESKDGEGSTFRFAVPATSVDATAEAEQSARQFSHDRTRQGDKVAIRILVAEDHPVNRKILTEYLEKLGYQADVCTNGVEAIEAISQNAYDIVLMDLQMPVMDGLKATDLVHRLIPQERIPAIIAVTGNAKREDKEACLELGMRDFISKPIMLSELKRVLQQWGPADEPQLAPS</sequence>
<dbReference type="EC" id="2.7.13.3" evidence="2"/>
<dbReference type="SMART" id="SM00448">
    <property type="entry name" value="REC"/>
    <property type="match status" value="1"/>
</dbReference>
<dbReference type="InterPro" id="IPR003661">
    <property type="entry name" value="HisK_dim/P_dom"/>
</dbReference>
<dbReference type="InterPro" id="IPR036890">
    <property type="entry name" value="HATPase_C_sf"/>
</dbReference>
<evidence type="ECO:0000259" key="15">
    <source>
        <dbReference type="PROSITE" id="PS50893"/>
    </source>
</evidence>
<evidence type="ECO:0000256" key="3">
    <source>
        <dbReference type="ARBA" id="ARBA00022553"/>
    </source>
</evidence>
<dbReference type="Gene3D" id="3.30.450.20">
    <property type="entry name" value="PAS domain"/>
    <property type="match status" value="3"/>
</dbReference>
<evidence type="ECO:0000259" key="12">
    <source>
        <dbReference type="PROSITE" id="PS50110"/>
    </source>
</evidence>
<dbReference type="InterPro" id="IPR013655">
    <property type="entry name" value="PAS_fold_3"/>
</dbReference>
<feature type="domain" description="PAS" evidence="13">
    <location>
        <begin position="622"/>
        <end position="668"/>
    </location>
</feature>
<proteinExistence type="predicted"/>
<evidence type="ECO:0000259" key="11">
    <source>
        <dbReference type="PROSITE" id="PS50109"/>
    </source>
</evidence>
<dbReference type="PANTHER" id="PTHR45339">
    <property type="entry name" value="HYBRID SIGNAL TRANSDUCTION HISTIDINE KINASE J"/>
    <property type="match status" value="1"/>
</dbReference>
<dbReference type="Gene3D" id="3.30.565.10">
    <property type="entry name" value="Histidine kinase-like ATPase, C-terminal domain"/>
    <property type="match status" value="1"/>
</dbReference>
<dbReference type="PANTHER" id="PTHR45339:SF1">
    <property type="entry name" value="HYBRID SIGNAL TRANSDUCTION HISTIDINE KINASE J"/>
    <property type="match status" value="1"/>
</dbReference>
<keyword evidence="4" id="KW-0808">Transferase</keyword>
<keyword evidence="7" id="KW-0067">ATP-binding</keyword>
<dbReference type="EMBL" id="AOFI03000015">
    <property type="protein sequence ID" value="KAF4324665.1"/>
    <property type="molecule type" value="Genomic_DNA"/>
</dbReference>
<dbReference type="SUPFAM" id="SSF52172">
    <property type="entry name" value="CheY-like"/>
    <property type="match status" value="1"/>
</dbReference>
<feature type="domain" description="PAC" evidence="14">
    <location>
        <begin position="570"/>
        <end position="621"/>
    </location>
</feature>
<dbReference type="PROSITE" id="PS50109">
    <property type="entry name" value="HIS_KIN"/>
    <property type="match status" value="1"/>
</dbReference>
<keyword evidence="3 9" id="KW-0597">Phosphoprotein</keyword>